<dbReference type="STRING" id="281362.AT959_17695"/>
<evidence type="ECO:0000259" key="1">
    <source>
        <dbReference type="Pfam" id="PF03724"/>
    </source>
</evidence>
<dbReference type="Pfam" id="PF03724">
    <property type="entry name" value="META"/>
    <property type="match status" value="1"/>
</dbReference>
<feature type="domain" description="DUF306" evidence="1">
    <location>
        <begin position="30"/>
        <end position="138"/>
    </location>
</feature>
<dbReference type="InterPro" id="IPR038670">
    <property type="entry name" value="HslJ-like_sf"/>
</dbReference>
<dbReference type="InterPro" id="IPR005184">
    <property type="entry name" value="DUF306_Meta_HslJ"/>
</dbReference>
<dbReference type="PANTHER" id="PTHR35535">
    <property type="entry name" value="HEAT SHOCK PROTEIN HSLJ"/>
    <property type="match status" value="1"/>
</dbReference>
<reference evidence="2 3" key="1">
    <citation type="submission" date="2015-12" db="EMBL/GenBank/DDBJ databases">
        <title>Nitrous oxide reduction kinetics distinguish bacteria harboring typical versus atypical NosZ.</title>
        <authorList>
            <person name="Yoon S."/>
            <person name="Nissen S."/>
            <person name="Park D."/>
            <person name="Sanford R.A."/>
            <person name="Loeffler F.E."/>
        </authorList>
    </citation>
    <scope>NUCLEOTIDE SEQUENCE [LARGE SCALE GENOMIC DNA]</scope>
    <source>
        <strain evidence="2 3">ATCC BAA-841</strain>
    </source>
</reference>
<evidence type="ECO:0000313" key="3">
    <source>
        <dbReference type="Proteomes" id="UP000070186"/>
    </source>
</evidence>
<dbReference type="PROSITE" id="PS51257">
    <property type="entry name" value="PROKAR_LIPOPROTEIN"/>
    <property type="match status" value="1"/>
</dbReference>
<gene>
    <name evidence="2" type="ORF">AT959_17695</name>
</gene>
<protein>
    <recommendedName>
        <fullName evidence="1">DUF306 domain-containing protein</fullName>
    </recommendedName>
</protein>
<evidence type="ECO:0000313" key="2">
    <source>
        <dbReference type="EMBL" id="KXB29758.1"/>
    </source>
</evidence>
<name>A0A133XFM8_9RHOO</name>
<dbReference type="Gene3D" id="2.40.128.270">
    <property type="match status" value="1"/>
</dbReference>
<dbReference type="AlphaFoldDB" id="A0A133XFM8"/>
<keyword evidence="3" id="KW-1185">Reference proteome</keyword>
<proteinExistence type="predicted"/>
<dbReference type="InterPro" id="IPR053147">
    <property type="entry name" value="Hsp_HslJ-like"/>
</dbReference>
<comment type="caution">
    <text evidence="2">The sequence shown here is derived from an EMBL/GenBank/DDBJ whole genome shotgun (WGS) entry which is preliminary data.</text>
</comment>
<accession>A0A133XFM8</accession>
<dbReference type="Proteomes" id="UP000070186">
    <property type="component" value="Unassembled WGS sequence"/>
</dbReference>
<dbReference type="PANTHER" id="PTHR35535:SF1">
    <property type="entry name" value="HEAT SHOCK PROTEIN HSLJ"/>
    <property type="match status" value="1"/>
</dbReference>
<organism evidence="2 3">
    <name type="scientific">Dechloromonas denitrificans</name>
    <dbReference type="NCBI Taxonomy" id="281362"/>
    <lineage>
        <taxon>Bacteria</taxon>
        <taxon>Pseudomonadati</taxon>
        <taxon>Pseudomonadota</taxon>
        <taxon>Betaproteobacteria</taxon>
        <taxon>Rhodocyclales</taxon>
        <taxon>Azonexaceae</taxon>
        <taxon>Dechloromonas</taxon>
    </lineage>
</organism>
<sequence>MAEDMKNLLSALGIPLLLAACAVGPTVQDEPLVERYWRVLAIDGQPLPAGVNRAEPHIVLTAALRTHGSDGCNRFHGSYDTAAGLQFGQMASTMMACPPPLDALARQFSAAIGATADYRITGRVMELLDARGKVRLRLEATALK</sequence>
<dbReference type="EMBL" id="LODL01000035">
    <property type="protein sequence ID" value="KXB29758.1"/>
    <property type="molecule type" value="Genomic_DNA"/>
</dbReference>